<name>A0A2U1NDJ1_ARTAN</name>
<proteinExistence type="predicted"/>
<dbReference type="Proteomes" id="UP000245207">
    <property type="component" value="Unassembled WGS sequence"/>
</dbReference>
<dbReference type="STRING" id="35608.A0A2U1NDJ1"/>
<evidence type="ECO:0000313" key="2">
    <source>
        <dbReference type="Proteomes" id="UP000245207"/>
    </source>
</evidence>
<gene>
    <name evidence="1" type="ORF">CTI12_AA280690</name>
</gene>
<dbReference type="EMBL" id="PKPP01003056">
    <property type="protein sequence ID" value="PWA71584.1"/>
    <property type="molecule type" value="Genomic_DNA"/>
</dbReference>
<keyword evidence="2" id="KW-1185">Reference proteome</keyword>
<sequence length="269" mass="31311">MDYLDNLCKKKNGLQNKETPVPSKQRSPNIVVVLHHERKRTYVIRSEGLTNFGAINFSKYPFRVSMILYIFYMKGIDDRLTQYEHLFHEVPRHQFSQSRHEATSNISNPHVVKNSSNNRAAQANKDLKQDSDLPFFSLNEVVKAIRKFSADNKLRQKEVFVRYRSELTDTTVEAQQRIRQVPPSLPVEEAIEGYFQSSYRLMILGFSDTFTEPAVEVVPYFPRTFSEFNMWLAVENQMPNGEHKNVVAGTLRAHKRCPPYFPNTMKTLC</sequence>
<dbReference type="GO" id="GO:0016740">
    <property type="term" value="F:transferase activity"/>
    <property type="evidence" value="ECO:0007669"/>
    <property type="project" value="UniProtKB-KW"/>
</dbReference>
<accession>A0A2U1NDJ1</accession>
<evidence type="ECO:0000313" key="1">
    <source>
        <dbReference type="EMBL" id="PWA71584.1"/>
    </source>
</evidence>
<keyword evidence="1" id="KW-0808">Transferase</keyword>
<organism evidence="1 2">
    <name type="scientific">Artemisia annua</name>
    <name type="common">Sweet wormwood</name>
    <dbReference type="NCBI Taxonomy" id="35608"/>
    <lineage>
        <taxon>Eukaryota</taxon>
        <taxon>Viridiplantae</taxon>
        <taxon>Streptophyta</taxon>
        <taxon>Embryophyta</taxon>
        <taxon>Tracheophyta</taxon>
        <taxon>Spermatophyta</taxon>
        <taxon>Magnoliopsida</taxon>
        <taxon>eudicotyledons</taxon>
        <taxon>Gunneridae</taxon>
        <taxon>Pentapetalae</taxon>
        <taxon>asterids</taxon>
        <taxon>campanulids</taxon>
        <taxon>Asterales</taxon>
        <taxon>Asteraceae</taxon>
        <taxon>Asteroideae</taxon>
        <taxon>Anthemideae</taxon>
        <taxon>Artemisiinae</taxon>
        <taxon>Artemisia</taxon>
    </lineage>
</organism>
<comment type="caution">
    <text evidence="1">The sequence shown here is derived from an EMBL/GenBank/DDBJ whole genome shotgun (WGS) entry which is preliminary data.</text>
</comment>
<reference evidence="1 2" key="1">
    <citation type="journal article" date="2018" name="Mol. Plant">
        <title>The genome of Artemisia annua provides insight into the evolution of Asteraceae family and artemisinin biosynthesis.</title>
        <authorList>
            <person name="Shen Q."/>
            <person name="Zhang L."/>
            <person name="Liao Z."/>
            <person name="Wang S."/>
            <person name="Yan T."/>
            <person name="Shi P."/>
            <person name="Liu M."/>
            <person name="Fu X."/>
            <person name="Pan Q."/>
            <person name="Wang Y."/>
            <person name="Lv Z."/>
            <person name="Lu X."/>
            <person name="Zhang F."/>
            <person name="Jiang W."/>
            <person name="Ma Y."/>
            <person name="Chen M."/>
            <person name="Hao X."/>
            <person name="Li L."/>
            <person name="Tang Y."/>
            <person name="Lv G."/>
            <person name="Zhou Y."/>
            <person name="Sun X."/>
            <person name="Brodelius P.E."/>
            <person name="Rose J.K.C."/>
            <person name="Tang K."/>
        </authorList>
    </citation>
    <scope>NUCLEOTIDE SEQUENCE [LARGE SCALE GENOMIC DNA]</scope>
    <source>
        <strain evidence="2">cv. Huhao1</strain>
        <tissue evidence="1">Leaf</tissue>
    </source>
</reference>
<protein>
    <submittedName>
        <fullName evidence="1">Glycosyl transferase, family 20, Trehalose-phosphatase, HAD-like domain protein</fullName>
    </submittedName>
</protein>
<dbReference type="AlphaFoldDB" id="A0A2U1NDJ1"/>